<dbReference type="Proteomes" id="UP000290527">
    <property type="component" value="Unassembled WGS sequence"/>
</dbReference>
<evidence type="ECO:0000313" key="2">
    <source>
        <dbReference type="Proteomes" id="UP000290527"/>
    </source>
</evidence>
<comment type="caution">
    <text evidence="1">The sequence shown here is derived from an EMBL/GenBank/DDBJ whole genome shotgun (WGS) entry which is preliminary data.</text>
</comment>
<sequence length="381" mass="44731">MDKTKTESFVSSFDLELESKTLLKQSSDLDTELVTTNIESGIEILASSEERTQLPIFEEFINCDKRFPRSFSESLNSPFVVLIGEDKHEWHIPIIYALKELFCEITDKHPRVTFREPELFEEGIEEIVDSLDLHSLDQFTFEYKIEFLDARKMYLAVDEFVKMVRGRLESGFLQQFGVLVIAVKPKDLEKAKNALKFEGLRVYTCLPDNVKYETFCSKILGVSSLDKFFANLRKYERYLNYTHRRFSIFVKRGADATNRLQYPLKVTTFVYLVNDLRNRRKKIINNFEELCEFVNEILEKEIKVETPILEGRVIPDLIYSPEGEEIYMEIETLIGTFEPLKKIDETIEKYKDVPNATIWIVLKPVSAMIHYEELKERKKDL</sequence>
<accession>A0A401HQN2</accession>
<reference evidence="1 2" key="1">
    <citation type="journal article" date="2019" name="Int. J. Syst. Evol. Microbiol.">
        <title>Methanofervidicoccus abyssi gen. nov., sp. nov., a hydrogenotrophic methanogen, isolated from a hydrothermal vent chimney in the Mid-Cayman Spreading Center, the Caribbean Sea.</title>
        <authorList>
            <person name="Sakai S."/>
            <person name="Takaki Y."/>
            <person name="Miyazaki M."/>
            <person name="Ogawara M."/>
            <person name="Yanagawa K."/>
            <person name="Miyazaki J."/>
            <person name="Takai K."/>
        </authorList>
    </citation>
    <scope>NUCLEOTIDE SEQUENCE [LARGE SCALE GENOMIC DNA]</scope>
    <source>
        <strain evidence="1 2">HHB</strain>
    </source>
</reference>
<dbReference type="EMBL" id="BFAX01000003">
    <property type="protein sequence ID" value="GBF36558.1"/>
    <property type="molecule type" value="Genomic_DNA"/>
</dbReference>
<gene>
    <name evidence="1" type="ORF">MHHB_P0788</name>
</gene>
<protein>
    <submittedName>
        <fullName evidence="1">Uncharacterized protein</fullName>
    </submittedName>
</protein>
<keyword evidence="2" id="KW-1185">Reference proteome</keyword>
<dbReference type="AlphaFoldDB" id="A0A401HQN2"/>
<proteinExistence type="predicted"/>
<name>A0A401HQN2_9EURY</name>
<organism evidence="1 2">
    <name type="scientific">Methanofervidicoccus abyssi</name>
    <dbReference type="NCBI Taxonomy" id="2082189"/>
    <lineage>
        <taxon>Archaea</taxon>
        <taxon>Methanobacteriati</taxon>
        <taxon>Methanobacteriota</taxon>
        <taxon>Methanomada group</taxon>
        <taxon>Methanococci</taxon>
        <taxon>Methanococcales</taxon>
        <taxon>Methanofervidicoccus</taxon>
    </lineage>
</organism>
<dbReference type="OrthoDB" id="103684at2157"/>
<dbReference type="RefSeq" id="WP_131007324.1">
    <property type="nucleotide sequence ID" value="NZ_BFAX01000003.1"/>
</dbReference>
<evidence type="ECO:0000313" key="1">
    <source>
        <dbReference type="EMBL" id="GBF36558.1"/>
    </source>
</evidence>